<feature type="region of interest" description="Disordered" evidence="2">
    <location>
        <begin position="1576"/>
        <end position="1600"/>
    </location>
</feature>
<feature type="region of interest" description="Disordered" evidence="2">
    <location>
        <begin position="1178"/>
        <end position="1253"/>
    </location>
</feature>
<gene>
    <name evidence="5" type="ORF">SK128_008858</name>
</gene>
<feature type="compositionally biased region" description="Polar residues" evidence="2">
    <location>
        <begin position="1939"/>
        <end position="1952"/>
    </location>
</feature>
<feature type="region of interest" description="Disordered" evidence="2">
    <location>
        <begin position="248"/>
        <end position="272"/>
    </location>
</feature>
<feature type="transmembrane region" description="Helical" evidence="3">
    <location>
        <begin position="78"/>
        <end position="98"/>
    </location>
</feature>
<feature type="region of interest" description="Disordered" evidence="2">
    <location>
        <begin position="381"/>
        <end position="445"/>
    </location>
</feature>
<feature type="region of interest" description="Disordered" evidence="2">
    <location>
        <begin position="576"/>
        <end position="609"/>
    </location>
</feature>
<feature type="compositionally biased region" description="Basic and acidic residues" evidence="2">
    <location>
        <begin position="1995"/>
        <end position="2005"/>
    </location>
</feature>
<sequence length="2135" mass="238476">MRALLILTVLIAASQEALLGRGERQANESRPSAEVNPREGRPGEAKATRHEATTAHSRTHDIVNTKANDDSSGDSSTALVIIILLIVIAILGIALWYCRKKKKKNKSPDRYLEKVVLDKESTDKSKGKDEGFALCSVKCEKAEQKPQEGFAENEASPLLKEAKDFHINEEQIIVHDDPKAMDNEYHDMENSTLSANEERECIASQINEEKELIQNSEASVSITIPDNALESEQEINNTLNCEDNIHDCEDTTNYEKPSHEDGVTGSREETENVSQYKDSSCIHKCSAKYENETKDKATQYTEQDFANSNEIKLPVSQYKESKPIVSCSVEYKGEIQDQGIQCKEQNTDIVTNEECFIINIGTNNQTGLNGTEQIKNETLMEVESSEQNQDIGESNVAGREDEHAYSSTKESEKSYPNNGRVIFSLQDEPNKQGKKSAGDISDDTDKTHISVEEPCHKRVIVKHGERQGIYPVMTNDSCISPENKDTGSKIHETAGVPCDLSDSKEQNNDEPNPDYSENKDKFISISQPEITGRINEKTTDAVTCHGSPDVDETSAKSKPPESLNVNDDLAIKSAINAAQTSSSSTTNKMSDAKDNYRAGTAGVHPHDEIQSNVNSVQEELEKKNNKDSQIEETIKIVCCSEEEKESFSGGIHTDHKDTYCDKTIQGETNLESKEEMKAPLRDVEEQKYTLDSKMKTCEDEYNKSPMERINEKLAIDNESQNVTTNSLGQNDLLNSECETSENEHKQSTMVSSTENILNVNASQIFATDPQGLSITEDANQTYIQDYNISDDTDRTHISVEEPCHKRVIDKHGEREGTYPVMTNDPYISPENNDTGSKIHETAGMSCALSESKEQSNDEPKNKDFENIGEFISISQPEATSKFYEKTTDAVTCHGSPDIDVTSDKSTPPESLTVNDDLAIKSAINAAQTCSFSTTNKMSDAEDNYIAGTEGVQPHDEIQPNVNSVQEELEKKNNKDSQIEETTKLVYCSEEGKEDFSRGIHTDHKDTYRDNTNQGETNLESKEEMKAPLRDVEEQKYTLDSKMKTCEDEYNKSPMERINEKLAIDNESQNDTTYSLGQNDLLNSECETSENEHKQSTMVSSTENILNVNESQIFATDPQGLSITEDANQTYIQDYNISDDTDRTHILVEQCHKRVIIKHGEREGTYPVMTNDPCLILENKDTSSQNHDTAGVPCDLSDSKEQNNDKPNHDYSISQAETTSRINEKTTNAVTCHGSPDIDETSDKSTPPESLNVNDDLATKSAINAAQTSSFSTTIKMSDAEDNYIAGTAGVQPHDEIQSNVNNVQEKLEEKNNKDSQIEEINKIVCCNEKGKEDFSRGIHTDHNGTYHDNKIQRETNLESKEEMKAPLRDVEEQKYTLDSETETCESPMERINENPISDTESQNLITYSLGQTESINSELKTNVNEHKQSTMVSSTEDLLNDIENQIVTIDRQEITVIQDGPQTYIQDYNISDDTDRTHILVEEPCLKRVIVKHGEREGTYPVMTNDPYISPENKNTGSKIHDSAGMPCALSESKEQNNDEPKHDDFGDEDECISTCYPESPGNIKERTTDAIEFTESPNVDDDTSTKNNFTESLKDNEDQTSLSSINEMYTSSCSTTMKLNDSDDNDNTLNICTEQRQSDSSSRQEELNIHEDIVTSNNDSNISSTAQTLTPEIHADNGCPPRDINDTTSPAEEWESGSVTLEAKSPIYNETEDSPSTNADRVDDIQVTCVQGQERLSNNHEKPEEEYIKLDTHDNNITEKVTVSNTQHSEINMEVPHPKTKATLTDEKATTDYNSSTKVHIVTGQENTGGSTRESKCMEPDALRPVQEQLANENEISERQYVSTSETRDKTECAQEKSDINYEIKTVTINPKDENYPNSVIDDSSIPDPLPACKNEKCAVNWSVEKNEDEQQLENNKDGNKAEAEKVIEDSSVRAKYDSSNTEEFSETQSDNSRKQEESTAQNPNCNIEKEGQRKDAETKSEINTVNKATTYGHDFDSDIHDQSSESSATIAQASAIHDSVVLTNDNRQEDNMPKKKNDNSTKCDISPQNRKSRGKSKKGSNSQNVKSLKRGITSKESSKEGSSLTGNASSSQGIASSNSSRDPNSQEDERLHRKKRDNSNKRRQKQKQKAKHR</sequence>
<feature type="compositionally biased region" description="Polar residues" evidence="2">
    <location>
        <begin position="1243"/>
        <end position="1252"/>
    </location>
</feature>
<feature type="compositionally biased region" description="Polar residues" evidence="2">
    <location>
        <begin position="1834"/>
        <end position="1846"/>
    </location>
</feature>
<feature type="compositionally biased region" description="Basic and acidic residues" evidence="2">
    <location>
        <begin position="36"/>
        <end position="69"/>
    </location>
</feature>
<evidence type="ECO:0000313" key="6">
    <source>
        <dbReference type="Proteomes" id="UP001381693"/>
    </source>
</evidence>
<keyword evidence="3" id="KW-0812">Transmembrane</keyword>
<accession>A0AAN8X6U5</accession>
<comment type="caution">
    <text evidence="5">The sequence shown here is derived from an EMBL/GenBank/DDBJ whole genome shotgun (WGS) entry which is preliminary data.</text>
</comment>
<protein>
    <submittedName>
        <fullName evidence="5">Uncharacterized protein</fullName>
    </submittedName>
</protein>
<keyword evidence="4" id="KW-0732">Signal</keyword>
<feature type="compositionally biased region" description="Basic and acidic residues" evidence="2">
    <location>
        <begin position="2028"/>
        <end position="2043"/>
    </location>
</feature>
<dbReference type="EMBL" id="JAXCGZ010008452">
    <property type="protein sequence ID" value="KAK7077642.1"/>
    <property type="molecule type" value="Genomic_DNA"/>
</dbReference>
<feature type="compositionally biased region" description="Basic and acidic residues" evidence="2">
    <location>
        <begin position="1196"/>
        <end position="1208"/>
    </location>
</feature>
<keyword evidence="1" id="KW-0175">Coiled coil</keyword>
<feature type="region of interest" description="Disordered" evidence="2">
    <location>
        <begin position="1502"/>
        <end position="1521"/>
    </location>
</feature>
<keyword evidence="6" id="KW-1185">Reference proteome</keyword>
<feature type="region of interest" description="Disordered" evidence="2">
    <location>
        <begin position="1834"/>
        <end position="1856"/>
    </location>
</feature>
<keyword evidence="3" id="KW-1133">Transmembrane helix</keyword>
<evidence type="ECO:0000256" key="4">
    <source>
        <dbReference type="SAM" id="SignalP"/>
    </source>
</evidence>
<feature type="compositionally biased region" description="Low complexity" evidence="2">
    <location>
        <begin position="2088"/>
        <end position="2102"/>
    </location>
</feature>
<feature type="compositionally biased region" description="Basic and acidic residues" evidence="2">
    <location>
        <begin position="1969"/>
        <end position="1982"/>
    </location>
</feature>
<feature type="compositionally biased region" description="Polar residues" evidence="2">
    <location>
        <begin position="1210"/>
        <end position="1229"/>
    </location>
</feature>
<feature type="compositionally biased region" description="Basic and acidic residues" evidence="2">
    <location>
        <begin position="482"/>
        <end position="492"/>
    </location>
</feature>
<name>A0AAN8X6U5_HALRR</name>
<evidence type="ECO:0000256" key="1">
    <source>
        <dbReference type="SAM" id="Coils"/>
    </source>
</evidence>
<feature type="compositionally biased region" description="Basic and acidic residues" evidence="2">
    <location>
        <begin position="1916"/>
        <end position="1938"/>
    </location>
</feature>
<feature type="region of interest" description="Disordered" evidence="2">
    <location>
        <begin position="996"/>
        <end position="1022"/>
    </location>
</feature>
<dbReference type="Proteomes" id="UP001381693">
    <property type="component" value="Unassembled WGS sequence"/>
</dbReference>
<feature type="region of interest" description="Disordered" evidence="2">
    <location>
        <begin position="21"/>
        <end position="74"/>
    </location>
</feature>
<feature type="compositionally biased region" description="Basic residues" evidence="2">
    <location>
        <begin position="2114"/>
        <end position="2135"/>
    </location>
</feature>
<feature type="compositionally biased region" description="Basic and acidic residues" evidence="2">
    <location>
        <begin position="996"/>
        <end position="1008"/>
    </location>
</feature>
<feature type="chain" id="PRO_5042920482" evidence="4">
    <location>
        <begin position="20"/>
        <end position="2135"/>
    </location>
</feature>
<keyword evidence="3" id="KW-0472">Membrane</keyword>
<proteinExistence type="predicted"/>
<feature type="coiled-coil region" evidence="1">
    <location>
        <begin position="1293"/>
        <end position="1320"/>
    </location>
</feature>
<feature type="region of interest" description="Disordered" evidence="2">
    <location>
        <begin position="1907"/>
        <end position="2135"/>
    </location>
</feature>
<reference evidence="5 6" key="1">
    <citation type="submission" date="2023-11" db="EMBL/GenBank/DDBJ databases">
        <title>Halocaridina rubra genome assembly.</title>
        <authorList>
            <person name="Smith C."/>
        </authorList>
    </citation>
    <scope>NUCLEOTIDE SEQUENCE [LARGE SCALE GENOMIC DNA]</scope>
    <source>
        <strain evidence="5">EP-1</strain>
        <tissue evidence="5">Whole</tissue>
    </source>
</reference>
<evidence type="ECO:0000256" key="2">
    <source>
        <dbReference type="SAM" id="MobiDB-lite"/>
    </source>
</evidence>
<feature type="compositionally biased region" description="Basic and acidic residues" evidence="2">
    <location>
        <begin position="398"/>
        <end position="413"/>
    </location>
</feature>
<feature type="compositionally biased region" description="Basic and acidic residues" evidence="2">
    <location>
        <begin position="256"/>
        <end position="270"/>
    </location>
</feature>
<feature type="region of interest" description="Disordered" evidence="2">
    <location>
        <begin position="477"/>
        <end position="564"/>
    </location>
</feature>
<evidence type="ECO:0000313" key="5">
    <source>
        <dbReference type="EMBL" id="KAK7077642.1"/>
    </source>
</evidence>
<feature type="signal peptide" evidence="4">
    <location>
        <begin position="1"/>
        <end position="19"/>
    </location>
</feature>
<organism evidence="5 6">
    <name type="scientific">Halocaridina rubra</name>
    <name type="common">Hawaiian red shrimp</name>
    <dbReference type="NCBI Taxonomy" id="373956"/>
    <lineage>
        <taxon>Eukaryota</taxon>
        <taxon>Metazoa</taxon>
        <taxon>Ecdysozoa</taxon>
        <taxon>Arthropoda</taxon>
        <taxon>Crustacea</taxon>
        <taxon>Multicrustacea</taxon>
        <taxon>Malacostraca</taxon>
        <taxon>Eumalacostraca</taxon>
        <taxon>Eucarida</taxon>
        <taxon>Decapoda</taxon>
        <taxon>Pleocyemata</taxon>
        <taxon>Caridea</taxon>
        <taxon>Atyoidea</taxon>
        <taxon>Atyidae</taxon>
        <taxon>Halocaridina</taxon>
    </lineage>
</organism>
<evidence type="ECO:0000256" key="3">
    <source>
        <dbReference type="SAM" id="Phobius"/>
    </source>
</evidence>
<feature type="compositionally biased region" description="Basic and acidic residues" evidence="2">
    <location>
        <begin position="1847"/>
        <end position="1856"/>
    </location>
</feature>